<evidence type="ECO:0008006" key="6">
    <source>
        <dbReference type="Google" id="ProtNLM"/>
    </source>
</evidence>
<dbReference type="InterPro" id="IPR056002">
    <property type="entry name" value="DUF7580"/>
</dbReference>
<dbReference type="SUPFAM" id="SSF56112">
    <property type="entry name" value="Protein kinase-like (PK-like)"/>
    <property type="match status" value="1"/>
</dbReference>
<evidence type="ECO:0000313" key="5">
    <source>
        <dbReference type="Proteomes" id="UP001251528"/>
    </source>
</evidence>
<feature type="domain" description="DUF7580" evidence="3">
    <location>
        <begin position="383"/>
        <end position="555"/>
    </location>
</feature>
<accession>A0AAJ0G1Z1</accession>
<evidence type="ECO:0000256" key="1">
    <source>
        <dbReference type="SAM" id="MobiDB-lite"/>
    </source>
</evidence>
<name>A0AAJ0G1Z1_9HYPO</name>
<keyword evidence="5" id="KW-1185">Reference proteome</keyword>
<comment type="caution">
    <text evidence="4">The sequence shown here is derived from an EMBL/GenBank/DDBJ whole genome shotgun (WGS) entry which is preliminary data.</text>
</comment>
<reference evidence="4" key="1">
    <citation type="submission" date="2023-06" db="EMBL/GenBank/DDBJ databases">
        <title>Conoideocrella luteorostrata (Hypocreales: Clavicipitaceae), a potential biocontrol fungus for elongate hemlock scale in United States Christmas tree production areas.</title>
        <authorList>
            <person name="Barrett H."/>
            <person name="Lovett B."/>
            <person name="Macias A.M."/>
            <person name="Stajich J.E."/>
            <person name="Kasson M.T."/>
        </authorList>
    </citation>
    <scope>NUCLEOTIDE SEQUENCE</scope>
    <source>
        <strain evidence="4">ARSEF 14590</strain>
    </source>
</reference>
<dbReference type="InterPro" id="IPR011009">
    <property type="entry name" value="Kinase-like_dom_sf"/>
</dbReference>
<sequence>MAGLEIPSFLIGTSGLIAVVSKSMQIARAVRDMRNVPDELLDLYNKFDAECATFCLWAEAVFGPELYSQNGDAFDADIPDQAGADSVVDIQRIVYNALATVQGIFEDTRGIFVEMGLGIEPPRPIPGSYASSTTKNQAAEKRHENKKSISSALTTRSKFFFKIRTWKDAPAEKLDGLHKSLVYWNTKLNQLIGPQRSIAIQTAFISRVLSNKSTQLQLVSVQRANNTANAHLSTAAQFKSCLILSDNGGGEIEPKARISFSRLQHCEAPGDANSPSRRVGSYSDPNDHGLTRVLVEWKTAQISLSPDDHKIFKDRLAKLSAILGLQTRPDGLRTLDCLGWTSTKTALGDSFGLIYKVPDFADPMAAPLSLTQAYSADKAFPTLLERFQLARLLSLSLMTYHAMGWLHKAFSSDNILIFRTQEGKVDYGKPYVSGFEYSRPTEEYSLPFDRPGKEAFNHAQHPNVAKDPERRLQGYQYRRSYDVYSFGIILLEIACWRPLHKIYTDAKAKLTTDTALSTLSGIVDQAVAHRMGVIYQQVILSCFHWDGRANKSDNEIEEFYFAAVQKLATCHCAA</sequence>
<dbReference type="PANTHER" id="PTHR37542">
    <property type="entry name" value="HELO DOMAIN-CONTAINING PROTEIN-RELATED"/>
    <property type="match status" value="1"/>
</dbReference>
<dbReference type="InterPro" id="IPR038305">
    <property type="entry name" value="HeLo_sf"/>
</dbReference>
<feature type="domain" description="Prion-inhibition and propagation HeLo" evidence="2">
    <location>
        <begin position="11"/>
        <end position="203"/>
    </location>
</feature>
<dbReference type="Pfam" id="PF14479">
    <property type="entry name" value="HeLo"/>
    <property type="match status" value="1"/>
</dbReference>
<dbReference type="EMBL" id="JASWJB010000054">
    <property type="protein sequence ID" value="KAK2603913.1"/>
    <property type="molecule type" value="Genomic_DNA"/>
</dbReference>
<dbReference type="Gene3D" id="1.10.510.10">
    <property type="entry name" value="Transferase(Phosphotransferase) domain 1"/>
    <property type="match status" value="1"/>
</dbReference>
<proteinExistence type="predicted"/>
<evidence type="ECO:0000259" key="3">
    <source>
        <dbReference type="Pfam" id="PF24476"/>
    </source>
</evidence>
<feature type="compositionally biased region" description="Basic and acidic residues" evidence="1">
    <location>
        <begin position="138"/>
        <end position="147"/>
    </location>
</feature>
<evidence type="ECO:0000313" key="4">
    <source>
        <dbReference type="EMBL" id="KAK2603913.1"/>
    </source>
</evidence>
<dbReference type="Gene3D" id="1.20.120.1020">
    <property type="entry name" value="Prion-inhibition and propagation, HeLo domain"/>
    <property type="match status" value="1"/>
</dbReference>
<dbReference type="AlphaFoldDB" id="A0AAJ0G1Z1"/>
<gene>
    <name evidence="4" type="ORF">QQS21_003948</name>
</gene>
<evidence type="ECO:0000259" key="2">
    <source>
        <dbReference type="Pfam" id="PF14479"/>
    </source>
</evidence>
<dbReference type="Proteomes" id="UP001251528">
    <property type="component" value="Unassembled WGS sequence"/>
</dbReference>
<dbReference type="Pfam" id="PF24476">
    <property type="entry name" value="DUF7580"/>
    <property type="match status" value="1"/>
</dbReference>
<protein>
    <recommendedName>
        <fullName evidence="6">Protein kinase domain-containing protein</fullName>
    </recommendedName>
</protein>
<feature type="region of interest" description="Disordered" evidence="1">
    <location>
        <begin position="124"/>
        <end position="149"/>
    </location>
</feature>
<dbReference type="InterPro" id="IPR029498">
    <property type="entry name" value="HeLo_dom"/>
</dbReference>
<organism evidence="4 5">
    <name type="scientific">Conoideocrella luteorostrata</name>
    <dbReference type="NCBI Taxonomy" id="1105319"/>
    <lineage>
        <taxon>Eukaryota</taxon>
        <taxon>Fungi</taxon>
        <taxon>Dikarya</taxon>
        <taxon>Ascomycota</taxon>
        <taxon>Pezizomycotina</taxon>
        <taxon>Sordariomycetes</taxon>
        <taxon>Hypocreomycetidae</taxon>
        <taxon>Hypocreales</taxon>
        <taxon>Clavicipitaceae</taxon>
        <taxon>Conoideocrella</taxon>
    </lineage>
</organism>